<evidence type="ECO:0000256" key="1">
    <source>
        <dbReference type="ARBA" id="ARBA00022801"/>
    </source>
</evidence>
<evidence type="ECO:0000313" key="4">
    <source>
        <dbReference type="EMBL" id="MFD0924651.1"/>
    </source>
</evidence>
<feature type="region of interest" description="Disordered" evidence="2">
    <location>
        <begin position="23"/>
        <end position="50"/>
    </location>
</feature>
<dbReference type="Pfam" id="PF08530">
    <property type="entry name" value="PepX_C"/>
    <property type="match status" value="1"/>
</dbReference>
<evidence type="ECO:0000259" key="3">
    <source>
        <dbReference type="SMART" id="SM00939"/>
    </source>
</evidence>
<proteinExistence type="predicted"/>
<dbReference type="NCBIfam" id="TIGR00976">
    <property type="entry name" value="CocE_NonD"/>
    <property type="match status" value="1"/>
</dbReference>
<dbReference type="InterPro" id="IPR050585">
    <property type="entry name" value="Xaa-Pro_dipeptidyl-ppase/CocE"/>
</dbReference>
<reference evidence="5" key="1">
    <citation type="journal article" date="2019" name="Int. J. Syst. Evol. Microbiol.">
        <title>The Global Catalogue of Microorganisms (GCM) 10K type strain sequencing project: providing services to taxonomists for standard genome sequencing and annotation.</title>
        <authorList>
            <consortium name="The Broad Institute Genomics Platform"/>
            <consortium name="The Broad Institute Genome Sequencing Center for Infectious Disease"/>
            <person name="Wu L."/>
            <person name="Ma J."/>
        </authorList>
    </citation>
    <scope>NUCLEOTIDE SEQUENCE [LARGE SCALE GENOMIC DNA]</scope>
    <source>
        <strain evidence="5">CCUG 50873</strain>
    </source>
</reference>
<dbReference type="GO" id="GO:0016787">
    <property type="term" value="F:hydrolase activity"/>
    <property type="evidence" value="ECO:0007669"/>
    <property type="project" value="UniProtKB-KW"/>
</dbReference>
<dbReference type="PANTHER" id="PTHR43056:SF10">
    <property type="entry name" value="COCE_NOND FAMILY, PUTATIVE (AFU_ORTHOLOGUE AFUA_7G00600)-RELATED"/>
    <property type="match status" value="1"/>
</dbReference>
<dbReference type="RefSeq" id="WP_253647332.1">
    <property type="nucleotide sequence ID" value="NZ_BAAAMO010000002.1"/>
</dbReference>
<comment type="caution">
    <text evidence="4">The sequence shown here is derived from an EMBL/GenBank/DDBJ whole genome shotgun (WGS) entry which is preliminary data.</text>
</comment>
<organism evidence="4 5">
    <name type="scientific">Williamsia deligens</name>
    <dbReference type="NCBI Taxonomy" id="321325"/>
    <lineage>
        <taxon>Bacteria</taxon>
        <taxon>Bacillati</taxon>
        <taxon>Actinomycetota</taxon>
        <taxon>Actinomycetes</taxon>
        <taxon>Mycobacteriales</taxon>
        <taxon>Nocardiaceae</taxon>
        <taxon>Williamsia</taxon>
    </lineage>
</organism>
<evidence type="ECO:0000313" key="5">
    <source>
        <dbReference type="Proteomes" id="UP001597068"/>
    </source>
</evidence>
<dbReference type="EMBL" id="JBHTIL010000001">
    <property type="protein sequence ID" value="MFD0924651.1"/>
    <property type="molecule type" value="Genomic_DNA"/>
</dbReference>
<name>A0ABW3G207_9NOCA</name>
<dbReference type="SMART" id="SM00939">
    <property type="entry name" value="PepX_C"/>
    <property type="match status" value="1"/>
</dbReference>
<dbReference type="PANTHER" id="PTHR43056">
    <property type="entry name" value="PEPTIDASE S9 PROLYL OLIGOPEPTIDASE"/>
    <property type="match status" value="1"/>
</dbReference>
<feature type="domain" description="Xaa-Pro dipeptidyl-peptidase C-terminal" evidence="3">
    <location>
        <begin position="412"/>
        <end position="681"/>
    </location>
</feature>
<dbReference type="SUPFAM" id="SSF53474">
    <property type="entry name" value="alpha/beta-Hydrolases"/>
    <property type="match status" value="1"/>
</dbReference>
<dbReference type="InterPro" id="IPR000383">
    <property type="entry name" value="Xaa-Pro-like_dom"/>
</dbReference>
<dbReference type="Pfam" id="PF02129">
    <property type="entry name" value="Peptidase_S15"/>
    <property type="match status" value="1"/>
</dbReference>
<dbReference type="SUPFAM" id="SSF49785">
    <property type="entry name" value="Galactose-binding domain-like"/>
    <property type="match status" value="1"/>
</dbReference>
<keyword evidence="5" id="KW-1185">Reference proteome</keyword>
<keyword evidence="1 4" id="KW-0378">Hydrolase</keyword>
<dbReference type="Gene3D" id="2.60.120.260">
    <property type="entry name" value="Galactose-binding domain-like"/>
    <property type="match status" value="1"/>
</dbReference>
<dbReference type="InterPro" id="IPR005674">
    <property type="entry name" value="CocE/Ser_esterase"/>
</dbReference>
<dbReference type="InterPro" id="IPR029058">
    <property type="entry name" value="AB_hydrolase_fold"/>
</dbReference>
<dbReference type="Proteomes" id="UP001597068">
    <property type="component" value="Unassembled WGS sequence"/>
</dbReference>
<dbReference type="Gene3D" id="3.40.50.1820">
    <property type="entry name" value="alpha/beta hydrolase"/>
    <property type="match status" value="2"/>
</dbReference>
<dbReference type="InterPro" id="IPR008979">
    <property type="entry name" value="Galactose-bd-like_sf"/>
</dbReference>
<gene>
    <name evidence="4" type="ORF">ACFQ04_02760</name>
</gene>
<sequence length="690" mass="74479">MTVSAEPGDVPAIGPVSSVRNAARPVPVPLPVTTPRRTTPTPLPTLPLGDPTGGADALRWKQLVDGPQRYADVAIDRSVEIRMSDGVVLRATVIRPADASRTAVDTAFPAIVSVNPYNRAVLDGIDTALHNPLFGRALRGLADTVDLAGTPLSGITDITRTIAGGALEVFGINRSLVRSGYTQVIVDVRGTGSSHGKWQILGAREQQDSVEICDWVAEQPWCDGTFGLAGWSYSAINSLQAADKRPAGLKAVFAVEGCEDIVRDIYITGGMPSLFIPIWLSVVNVLKWMPNPATAAKDLVDGNGLTWLRHRVASPATEVGSLAWGFLTGRDDRIYDDPYFDERDPDVARIEVPTFLFGAWHDLFGRSATSVYDHLQMEPGRKQLVVADGYHIDAGSGFGSTGNPPRVDVLERAWFDRWLKDIDNGVEQYGPVTLEQQGGSWTSGESFPRPGVSVRRLDLTDSCSATADHAVFDGVLGTDRPRGRRALGVRPDTRGLKSRDMSQVTAGITAMLGREFTVDARGQEAGGLTFTTAATRERTQISGSMNLHLYVSTSGNEGTWAVTVNDVAADGTSTVLTNGALTMSNRAYDRSKSEYAADGTLLSPYHHLSRRRKLPVPADVPIPIDIDLVPTDAVLEIGHRLRVDVYAASFPRYMTVVPDLIRARGRRQSLVLDPAHPSYLSFLAVGAPGW</sequence>
<accession>A0ABW3G207</accession>
<evidence type="ECO:0000256" key="2">
    <source>
        <dbReference type="SAM" id="MobiDB-lite"/>
    </source>
</evidence>
<dbReference type="InterPro" id="IPR013736">
    <property type="entry name" value="Xaa-Pro_dipept_C"/>
</dbReference>
<protein>
    <submittedName>
        <fullName evidence="4">CocE/NonD family hydrolase</fullName>
    </submittedName>
</protein>